<dbReference type="EMBL" id="BQXS01011610">
    <property type="protein sequence ID" value="GKT14650.1"/>
    <property type="molecule type" value="Genomic_DNA"/>
</dbReference>
<evidence type="ECO:0000313" key="8">
    <source>
        <dbReference type="EMBL" id="GKT14650.1"/>
    </source>
</evidence>
<dbReference type="Pfam" id="PF13650">
    <property type="entry name" value="Asp_protease_2"/>
    <property type="match status" value="1"/>
</dbReference>
<dbReference type="InterPro" id="IPR024675">
    <property type="entry name" value="eIF3g_N"/>
</dbReference>
<evidence type="ECO:0000256" key="6">
    <source>
        <dbReference type="SAM" id="MobiDB-lite"/>
    </source>
</evidence>
<feature type="compositionally biased region" description="Basic and acidic residues" evidence="6">
    <location>
        <begin position="109"/>
        <end position="120"/>
    </location>
</feature>
<dbReference type="InterPro" id="IPR000477">
    <property type="entry name" value="RT_dom"/>
</dbReference>
<dbReference type="SMART" id="SM00343">
    <property type="entry name" value="ZnF_C2HC"/>
    <property type="match status" value="1"/>
</dbReference>
<dbReference type="InterPro" id="IPR043128">
    <property type="entry name" value="Rev_trsase/Diguanyl_cyclase"/>
</dbReference>
<accession>A0ABQ5JRR4</accession>
<dbReference type="PANTHER" id="PTHR37984">
    <property type="entry name" value="PROTEIN CBG26694"/>
    <property type="match status" value="1"/>
</dbReference>
<dbReference type="CDD" id="cd00303">
    <property type="entry name" value="retropepsin_like"/>
    <property type="match status" value="1"/>
</dbReference>
<evidence type="ECO:0000256" key="1">
    <source>
        <dbReference type="ARBA" id="ARBA00022679"/>
    </source>
</evidence>
<comment type="caution">
    <text evidence="8">The sequence shown here is derived from an EMBL/GenBank/DDBJ whole genome shotgun (WGS) entry which is preliminary data.</text>
</comment>
<keyword evidence="5" id="KW-0863">Zinc-finger</keyword>
<keyword evidence="2" id="KW-0548">Nucleotidyltransferase</keyword>
<keyword evidence="3" id="KW-0540">Nuclease</keyword>
<sequence>MINVKPPEALDGISLSRLFVSGLFTKRLRVRVSTAIGPDCDKFEEAVKSSFVELAAVNRSLEEGRLVQKQIDYEKRSSNKPPTKPSKRRFSEKGQPHNKQNGKRFGGGEARRKQSTEPKKPLKFSKGIICRICKKEGHYSYQCPNKESKSSDEYLVEIKSTTTSRDFGLRSFVKIKDKVVGDVSCLPDTGADRSVISSSLVTDLGAQVKTSMVKSISLADGSSTKVLGEVEIHLRIPGYDGCSLSFNENCLVIDMVNDGQHQVLIGKDTVLKQKLLEWDQPAKRLKHSELEKELNTEFVEFFPDMDGKWSCDIPELKRSIAELLAKYKEKINVMKPAKVEKFSMKLIREHYPPTCKARRISFHIEGEVRHIIEDLRDKGFITPSKSPFAAPLVIDRKPSGKLRLCCGYVRLNKITIDDEYPLPRQDTLFSALEGQTIFAALDLRNGYYHIEVEEATKKMTAFITPFGLFQWNRMPFGLKTAPAHFQRCINEVLKDLIT</sequence>
<organism evidence="8 9">
    <name type="scientific">Aduncisulcus paluster</name>
    <dbReference type="NCBI Taxonomy" id="2918883"/>
    <lineage>
        <taxon>Eukaryota</taxon>
        <taxon>Metamonada</taxon>
        <taxon>Carpediemonas-like organisms</taxon>
        <taxon>Aduncisulcus</taxon>
    </lineage>
</organism>
<keyword evidence="5" id="KW-0479">Metal-binding</keyword>
<dbReference type="Proteomes" id="UP001057375">
    <property type="component" value="Unassembled WGS sequence"/>
</dbReference>
<dbReference type="Pfam" id="PF12353">
    <property type="entry name" value="eIF3g"/>
    <property type="match status" value="1"/>
</dbReference>
<dbReference type="PROSITE" id="PS50158">
    <property type="entry name" value="ZF_CCHC"/>
    <property type="match status" value="1"/>
</dbReference>
<evidence type="ECO:0000256" key="5">
    <source>
        <dbReference type="PROSITE-ProRule" id="PRU00047"/>
    </source>
</evidence>
<name>A0ABQ5JRR4_9EUKA</name>
<dbReference type="InterPro" id="IPR050951">
    <property type="entry name" value="Retrovirus_Pol_polyprotein"/>
</dbReference>
<dbReference type="Gene3D" id="2.40.70.10">
    <property type="entry name" value="Acid Proteases"/>
    <property type="match status" value="1"/>
</dbReference>
<evidence type="ECO:0000256" key="4">
    <source>
        <dbReference type="ARBA" id="ARBA00022759"/>
    </source>
</evidence>
<keyword evidence="1" id="KW-0808">Transferase</keyword>
<keyword evidence="9" id="KW-1185">Reference proteome</keyword>
<evidence type="ECO:0000313" key="9">
    <source>
        <dbReference type="Proteomes" id="UP001057375"/>
    </source>
</evidence>
<evidence type="ECO:0000256" key="3">
    <source>
        <dbReference type="ARBA" id="ARBA00022722"/>
    </source>
</evidence>
<dbReference type="InterPro" id="IPR001878">
    <property type="entry name" value="Znf_CCHC"/>
</dbReference>
<dbReference type="SUPFAM" id="SSF56672">
    <property type="entry name" value="DNA/RNA polymerases"/>
    <property type="match status" value="1"/>
</dbReference>
<protein>
    <recommendedName>
        <fullName evidence="7">CCHC-type domain-containing protein</fullName>
    </recommendedName>
</protein>
<dbReference type="Gene3D" id="3.10.10.10">
    <property type="entry name" value="HIV Type 1 Reverse Transcriptase, subunit A, domain 1"/>
    <property type="match status" value="1"/>
</dbReference>
<keyword evidence="4" id="KW-0378">Hydrolase</keyword>
<proteinExistence type="predicted"/>
<gene>
    <name evidence="8" type="ORF">ADUPG1_010530</name>
</gene>
<feature type="domain" description="CCHC-type" evidence="7">
    <location>
        <begin position="130"/>
        <end position="145"/>
    </location>
</feature>
<dbReference type="Gene3D" id="3.30.70.270">
    <property type="match status" value="1"/>
</dbReference>
<dbReference type="PANTHER" id="PTHR37984:SF5">
    <property type="entry name" value="PROTEIN NYNRIN-LIKE"/>
    <property type="match status" value="1"/>
</dbReference>
<dbReference type="InterPro" id="IPR036875">
    <property type="entry name" value="Znf_CCHC_sf"/>
</dbReference>
<reference evidence="8" key="1">
    <citation type="submission" date="2022-03" db="EMBL/GenBank/DDBJ databases">
        <title>Draft genome sequence of Aduncisulcus paluster, a free-living microaerophilic Fornicata.</title>
        <authorList>
            <person name="Yuyama I."/>
            <person name="Kume K."/>
            <person name="Tamura T."/>
            <person name="Inagaki Y."/>
            <person name="Hashimoto T."/>
        </authorList>
    </citation>
    <scope>NUCLEOTIDE SEQUENCE</scope>
    <source>
        <strain evidence="8">NY0171</strain>
    </source>
</reference>
<dbReference type="CDD" id="cd01647">
    <property type="entry name" value="RT_LTR"/>
    <property type="match status" value="1"/>
</dbReference>
<keyword evidence="4" id="KW-0255">Endonuclease</keyword>
<evidence type="ECO:0000256" key="2">
    <source>
        <dbReference type="ARBA" id="ARBA00022695"/>
    </source>
</evidence>
<dbReference type="Pfam" id="PF00078">
    <property type="entry name" value="RVT_1"/>
    <property type="match status" value="1"/>
</dbReference>
<feature type="region of interest" description="Disordered" evidence="6">
    <location>
        <begin position="73"/>
        <end position="121"/>
    </location>
</feature>
<dbReference type="InterPro" id="IPR043502">
    <property type="entry name" value="DNA/RNA_pol_sf"/>
</dbReference>
<dbReference type="InterPro" id="IPR021109">
    <property type="entry name" value="Peptidase_aspartic_dom_sf"/>
</dbReference>
<keyword evidence="5" id="KW-0862">Zinc</keyword>
<evidence type="ECO:0000259" key="7">
    <source>
        <dbReference type="PROSITE" id="PS50158"/>
    </source>
</evidence>
<dbReference type="SUPFAM" id="SSF57756">
    <property type="entry name" value="Retrovirus zinc finger-like domains"/>
    <property type="match status" value="1"/>
</dbReference>